<gene>
    <name evidence="2" type="ORF">ACFOW6_06875</name>
</gene>
<keyword evidence="3" id="KW-1185">Reference proteome</keyword>
<evidence type="ECO:0000313" key="3">
    <source>
        <dbReference type="Proteomes" id="UP001595799"/>
    </source>
</evidence>
<accession>A0ABV8UJ15</accession>
<feature type="chain" id="PRO_5047106773" evidence="1">
    <location>
        <begin position="20"/>
        <end position="146"/>
    </location>
</feature>
<dbReference type="Proteomes" id="UP001595799">
    <property type="component" value="Unassembled WGS sequence"/>
</dbReference>
<dbReference type="RefSeq" id="WP_382421598.1">
    <property type="nucleotide sequence ID" value="NZ_JBHSCW010000003.1"/>
</dbReference>
<proteinExistence type="predicted"/>
<organism evidence="2 3">
    <name type="scientific">Fodinicurvata halophila</name>
    <dbReference type="NCBI Taxonomy" id="1419723"/>
    <lineage>
        <taxon>Bacteria</taxon>
        <taxon>Pseudomonadati</taxon>
        <taxon>Pseudomonadota</taxon>
        <taxon>Alphaproteobacteria</taxon>
        <taxon>Rhodospirillales</taxon>
        <taxon>Rhodovibrionaceae</taxon>
        <taxon>Fodinicurvata</taxon>
    </lineage>
</organism>
<protein>
    <submittedName>
        <fullName evidence="2">Uncharacterized protein</fullName>
    </submittedName>
</protein>
<feature type="signal peptide" evidence="1">
    <location>
        <begin position="1"/>
        <end position="19"/>
    </location>
</feature>
<evidence type="ECO:0000256" key="1">
    <source>
        <dbReference type="SAM" id="SignalP"/>
    </source>
</evidence>
<keyword evidence="1" id="KW-0732">Signal</keyword>
<name>A0ABV8UJ15_9PROT</name>
<evidence type="ECO:0000313" key="2">
    <source>
        <dbReference type="EMBL" id="MFC4351263.1"/>
    </source>
</evidence>
<sequence>MKYLILIFGLLLLPTTLAAQELESELTACRMIEDATERLQCYDKIVTGEAESGDIIAADEETIINIAGEDDFDSKVFTAEEEWHLRWTSQGSIMTIELRDFAGELIGIVGNQIGAGEGRSETLDPGEYMLAVRAIGEWEIFAIRGE</sequence>
<dbReference type="EMBL" id="JBHSCW010000003">
    <property type="protein sequence ID" value="MFC4351263.1"/>
    <property type="molecule type" value="Genomic_DNA"/>
</dbReference>
<reference evidence="3" key="1">
    <citation type="journal article" date="2019" name="Int. J. Syst. Evol. Microbiol.">
        <title>The Global Catalogue of Microorganisms (GCM) 10K type strain sequencing project: providing services to taxonomists for standard genome sequencing and annotation.</title>
        <authorList>
            <consortium name="The Broad Institute Genomics Platform"/>
            <consortium name="The Broad Institute Genome Sequencing Center for Infectious Disease"/>
            <person name="Wu L."/>
            <person name="Ma J."/>
        </authorList>
    </citation>
    <scope>NUCLEOTIDE SEQUENCE [LARGE SCALE GENOMIC DNA]</scope>
    <source>
        <strain evidence="3">CECT 8472</strain>
    </source>
</reference>
<comment type="caution">
    <text evidence="2">The sequence shown here is derived from an EMBL/GenBank/DDBJ whole genome shotgun (WGS) entry which is preliminary data.</text>
</comment>